<dbReference type="Pfam" id="PF07745">
    <property type="entry name" value="Glyco_hydro_53"/>
    <property type="match status" value="1"/>
</dbReference>
<dbReference type="OrthoDB" id="110914at2759"/>
<dbReference type="PANTHER" id="PTHR34983:SF1">
    <property type="entry name" value="ARABINOGALACTAN ENDO-BETA-1,4-GALACTANASE A"/>
    <property type="match status" value="1"/>
</dbReference>
<evidence type="ECO:0000256" key="1">
    <source>
        <dbReference type="ARBA" id="ARBA00001695"/>
    </source>
</evidence>
<evidence type="ECO:0000256" key="2">
    <source>
        <dbReference type="ARBA" id="ARBA00010687"/>
    </source>
</evidence>
<comment type="catalytic activity">
    <reaction evidence="1">
        <text>The enzyme specifically hydrolyzes (1-&gt;4)-beta-D-galactosidic linkages in type I arabinogalactans.</text>
        <dbReference type="EC" id="3.2.1.89"/>
    </reaction>
</comment>
<evidence type="ECO:0000256" key="5">
    <source>
        <dbReference type="ARBA" id="ARBA00023295"/>
    </source>
</evidence>
<dbReference type="GO" id="GO:0031218">
    <property type="term" value="F:arabinogalactan endo-1,4-beta-galactosidase activity"/>
    <property type="evidence" value="ECO:0007669"/>
    <property type="project" value="UniProtKB-EC"/>
</dbReference>
<name>A0A8T0J3X9_CERPU</name>
<dbReference type="GO" id="GO:0045490">
    <property type="term" value="P:pectin catabolic process"/>
    <property type="evidence" value="ECO:0007669"/>
    <property type="project" value="TreeGrafter"/>
</dbReference>
<evidence type="ECO:0000313" key="6">
    <source>
        <dbReference type="EMBL" id="KAG0590644.1"/>
    </source>
</evidence>
<reference evidence="6" key="1">
    <citation type="submission" date="2020-06" db="EMBL/GenBank/DDBJ databases">
        <title>WGS assembly of Ceratodon purpureus strain R40.</title>
        <authorList>
            <person name="Carey S.B."/>
            <person name="Jenkins J."/>
            <person name="Shu S."/>
            <person name="Lovell J.T."/>
            <person name="Sreedasyam A."/>
            <person name="Maumus F."/>
            <person name="Tiley G.P."/>
            <person name="Fernandez-Pozo N."/>
            <person name="Barry K."/>
            <person name="Chen C."/>
            <person name="Wang M."/>
            <person name="Lipzen A."/>
            <person name="Daum C."/>
            <person name="Saski C.A."/>
            <person name="Payton A.C."/>
            <person name="Mcbreen J.C."/>
            <person name="Conrad R.E."/>
            <person name="Kollar L.M."/>
            <person name="Olsson S."/>
            <person name="Huttunen S."/>
            <person name="Landis J.B."/>
            <person name="Wickett N.J."/>
            <person name="Johnson M.G."/>
            <person name="Rensing S.A."/>
            <person name="Grimwood J."/>
            <person name="Schmutz J."/>
            <person name="Mcdaniel S.F."/>
        </authorList>
    </citation>
    <scope>NUCLEOTIDE SEQUENCE</scope>
    <source>
        <strain evidence="6">R40</strain>
    </source>
</reference>
<evidence type="ECO:0000256" key="4">
    <source>
        <dbReference type="ARBA" id="ARBA00022801"/>
    </source>
</evidence>
<dbReference type="GO" id="GO:0015926">
    <property type="term" value="F:glucosidase activity"/>
    <property type="evidence" value="ECO:0007669"/>
    <property type="project" value="InterPro"/>
</dbReference>
<dbReference type="AlphaFoldDB" id="A0A8T0J3X9"/>
<dbReference type="EC" id="3.2.1.89" evidence="3"/>
<protein>
    <recommendedName>
        <fullName evidence="3">arabinogalactan endo-beta-1,4-galactanase</fullName>
        <ecNumber evidence="3">3.2.1.89</ecNumber>
    </recommendedName>
</protein>
<accession>A0A8T0J3X9</accession>
<gene>
    <name evidence="6" type="ORF">KC19_1G116100</name>
</gene>
<comment type="caution">
    <text evidence="6">The sequence shown here is derived from an EMBL/GenBank/DDBJ whole genome shotgun (WGS) entry which is preliminary data.</text>
</comment>
<dbReference type="Proteomes" id="UP000822688">
    <property type="component" value="Chromosome 1"/>
</dbReference>
<evidence type="ECO:0000313" key="7">
    <source>
        <dbReference type="Proteomes" id="UP000822688"/>
    </source>
</evidence>
<sequence>MATSTGGMLLGHDLSTVLQCEKHGVKYYDFDCSDSKAPEQIVAAHGANLVRLRVWVNPPAGFSDYASLLEMAKRAKKANLKVLLCLHLSDYWADPGKQFTPGAWVNQDFKTLSKSVEEYVCFIVEALQSQGTPPFIVAVGNEVSNGILWPTGALSNTAHFTSLLKCGLAAVQKKGIATMVHINNGQDKGLVTWFMDLMVSNHVQFDYLGLSFYPGDGASLSDLKTSLTTAAARYNKPMVIAEVSDNWTPPPNGPNTQEGSLRELLKVVSAVPKGLGAGVCYWESGWLAPGEAYPGEGNHYWNRALWNDHGKPLPALRCYEPYAKGPVQPMMHSRHHFWGNKHDEL</sequence>
<proteinExistence type="inferred from homology"/>
<dbReference type="EMBL" id="CM026421">
    <property type="protein sequence ID" value="KAG0590644.1"/>
    <property type="molecule type" value="Genomic_DNA"/>
</dbReference>
<dbReference type="Gene3D" id="3.20.20.80">
    <property type="entry name" value="Glycosidases"/>
    <property type="match status" value="1"/>
</dbReference>
<evidence type="ECO:0000256" key="3">
    <source>
        <dbReference type="ARBA" id="ARBA00012556"/>
    </source>
</evidence>
<dbReference type="SUPFAM" id="SSF51445">
    <property type="entry name" value="(Trans)glycosidases"/>
    <property type="match status" value="1"/>
</dbReference>
<dbReference type="InterPro" id="IPR017853">
    <property type="entry name" value="GH"/>
</dbReference>
<keyword evidence="7" id="KW-1185">Reference proteome</keyword>
<dbReference type="InterPro" id="IPR011683">
    <property type="entry name" value="Glyco_hydro_53"/>
</dbReference>
<dbReference type="PANTHER" id="PTHR34983">
    <property type="entry name" value="ARABINOGALACTAN ENDO-BETA-1,4-GALACTANASE A"/>
    <property type="match status" value="1"/>
</dbReference>
<keyword evidence="5" id="KW-0326">Glycosidase</keyword>
<organism evidence="6 7">
    <name type="scientific">Ceratodon purpureus</name>
    <name type="common">Fire moss</name>
    <name type="synonym">Dicranum purpureum</name>
    <dbReference type="NCBI Taxonomy" id="3225"/>
    <lineage>
        <taxon>Eukaryota</taxon>
        <taxon>Viridiplantae</taxon>
        <taxon>Streptophyta</taxon>
        <taxon>Embryophyta</taxon>
        <taxon>Bryophyta</taxon>
        <taxon>Bryophytina</taxon>
        <taxon>Bryopsida</taxon>
        <taxon>Dicranidae</taxon>
        <taxon>Pseudoditrichales</taxon>
        <taxon>Ditrichaceae</taxon>
        <taxon>Ceratodon</taxon>
    </lineage>
</organism>
<keyword evidence="4" id="KW-0378">Hydrolase</keyword>
<comment type="similarity">
    <text evidence="2">Belongs to the glycosyl hydrolase 53 family.</text>
</comment>